<keyword evidence="2" id="KW-1185">Reference proteome</keyword>
<comment type="caution">
    <text evidence="1">The sequence shown here is derived from an EMBL/GenBank/DDBJ whole genome shotgun (WGS) entry which is preliminary data.</text>
</comment>
<dbReference type="EMBL" id="WJBE01000014">
    <property type="protein sequence ID" value="MBC3900661.1"/>
    <property type="molecule type" value="Genomic_DNA"/>
</dbReference>
<dbReference type="Proteomes" id="UP000622405">
    <property type="component" value="Unassembled WGS sequence"/>
</dbReference>
<reference evidence="1 2" key="1">
    <citation type="journal article" date="2020" name="mSystems">
        <title>Defining Genomic and Predicted Metabolic Features of the Acetobacterium Genus.</title>
        <authorList>
            <person name="Ross D.E."/>
            <person name="Marshall C.W."/>
            <person name="Gulliver D."/>
            <person name="May H.D."/>
            <person name="Norman R.S."/>
        </authorList>
    </citation>
    <scope>NUCLEOTIDE SEQUENCE [LARGE SCALE GENOMIC DNA]</scope>
    <source>
        <strain evidence="1 2">DSM 4132</strain>
    </source>
</reference>
<dbReference type="SUPFAM" id="SSF141571">
    <property type="entry name" value="Pentapeptide repeat-like"/>
    <property type="match status" value="1"/>
</dbReference>
<protein>
    <submittedName>
        <fullName evidence="1">Pentapeptide repeat-containing protein</fullName>
    </submittedName>
</protein>
<proteinExistence type="predicted"/>
<name>A0ABR6YZU5_9FIRM</name>
<dbReference type="Pfam" id="PF00805">
    <property type="entry name" value="Pentapeptide"/>
    <property type="match status" value="1"/>
</dbReference>
<evidence type="ECO:0000313" key="1">
    <source>
        <dbReference type="EMBL" id="MBC3900661.1"/>
    </source>
</evidence>
<dbReference type="InterPro" id="IPR001646">
    <property type="entry name" value="5peptide_repeat"/>
</dbReference>
<evidence type="ECO:0000313" key="2">
    <source>
        <dbReference type="Proteomes" id="UP000622405"/>
    </source>
</evidence>
<sequence length="287" mass="32191">MMRRDLLGQDMRWDRMKNNSKYTDLEAALRIDCEKCSGLCCVALYCMKTDGFPDNKQAGVPCKHLRADFCCDIHGQLAKKKMRGCLAYDCFGAGQKVSQSSYANENWKTNPEKANEIFQVFMIVFQLHQMAWYLLEASSLVTDKRISAEIEALIAENNQMTALAPAEILQIDLTNYQTGVNQVLKKVSNQLAADSFDKSERKDYFGKNFKRANLNGRNFSMALMIAANLEGCSLTGTNFLGADLRDANIKNTDLRGSVFLTQMQINAARGNAKTKLPSNLCRPGSWD</sequence>
<accession>A0ABR6YZU5</accession>
<gene>
    <name evidence="1" type="ORF">GH811_13650</name>
</gene>
<dbReference type="Gene3D" id="2.160.20.80">
    <property type="entry name" value="E3 ubiquitin-protein ligase SopA"/>
    <property type="match status" value="1"/>
</dbReference>
<organism evidence="1 2">
    <name type="scientific">Acetobacterium malicum</name>
    <dbReference type="NCBI Taxonomy" id="52692"/>
    <lineage>
        <taxon>Bacteria</taxon>
        <taxon>Bacillati</taxon>
        <taxon>Bacillota</taxon>
        <taxon>Clostridia</taxon>
        <taxon>Eubacteriales</taxon>
        <taxon>Eubacteriaceae</taxon>
        <taxon>Acetobacterium</taxon>
    </lineage>
</organism>